<evidence type="ECO:0000313" key="1">
    <source>
        <dbReference type="EMBL" id="MFC7079128.1"/>
    </source>
</evidence>
<comment type="caution">
    <text evidence="1">The sequence shown here is derived from an EMBL/GenBank/DDBJ whole genome shotgun (WGS) entry which is preliminary data.</text>
</comment>
<evidence type="ECO:0000313" key="2">
    <source>
        <dbReference type="EMBL" id="MFC7079221.1"/>
    </source>
</evidence>
<evidence type="ECO:0000313" key="3">
    <source>
        <dbReference type="Proteomes" id="UP001596407"/>
    </source>
</evidence>
<organism evidence="1 3">
    <name type="scientific">Halorussus caseinilyticus</name>
    <dbReference type="NCBI Taxonomy" id="3034025"/>
    <lineage>
        <taxon>Archaea</taxon>
        <taxon>Methanobacteriati</taxon>
        <taxon>Methanobacteriota</taxon>
        <taxon>Stenosarchaea group</taxon>
        <taxon>Halobacteria</taxon>
        <taxon>Halobacteriales</taxon>
        <taxon>Haladaptataceae</taxon>
        <taxon>Halorussus</taxon>
    </lineage>
</organism>
<accession>A0ABD5WFX1</accession>
<dbReference type="Proteomes" id="UP001596407">
    <property type="component" value="Unassembled WGS sequence"/>
</dbReference>
<dbReference type="AlphaFoldDB" id="A0ABD5WFX1"/>
<reference evidence="1" key="3">
    <citation type="submission" date="2024-09" db="EMBL/GenBank/DDBJ databases">
        <authorList>
            <person name="Sun Q."/>
        </authorList>
    </citation>
    <scope>NUCLEOTIDE SEQUENCE</scope>
    <source>
        <strain evidence="1">CCM 7472</strain>
    </source>
</reference>
<dbReference type="EMBL" id="JBHSZH010000002">
    <property type="protein sequence ID" value="MFC7079221.1"/>
    <property type="molecule type" value="Genomic_DNA"/>
</dbReference>
<sequence length="174" mass="20072">MVPTTSAVKFEITYAENFRQRVCDENDSDPFGHLKTKIDGEYLIGTDDTYVGVWLSEDLARLLAQTEAIVSGSETRVTFRNGPSYLVAEPYDETVDLTHCLHLEGAENPEERWEMERTFTVTKQEWITELVQASEEYYRDVLKLNPDLKKDDYLLRLGEELEAAKERLDVLSNQ</sequence>
<gene>
    <name evidence="1" type="ORF">ACFQJ6_02220</name>
    <name evidence="2" type="ORF">ACFQJ6_02770</name>
</gene>
<protein>
    <submittedName>
        <fullName evidence="1">Uncharacterized protein</fullName>
    </submittedName>
</protein>
<keyword evidence="3" id="KW-1185">Reference proteome</keyword>
<dbReference type="EMBL" id="JBHSZH010000002">
    <property type="protein sequence ID" value="MFC7079128.1"/>
    <property type="molecule type" value="Genomic_DNA"/>
</dbReference>
<dbReference type="GeneID" id="79305829"/>
<reference evidence="1" key="1">
    <citation type="journal article" date="2014" name="Int. J. Syst. Evol. Microbiol.">
        <title>Complete genome sequence of Corynebacterium casei LMG S-19264T (=DSM 44701T), isolated from a smear-ripened cheese.</title>
        <authorList>
            <consortium name="US DOE Joint Genome Institute (JGI-PGF)"/>
            <person name="Walter F."/>
            <person name="Albersmeier A."/>
            <person name="Kalinowski J."/>
            <person name="Ruckert C."/>
        </authorList>
    </citation>
    <scope>NUCLEOTIDE SEQUENCE [LARGE SCALE GENOMIC DNA]</scope>
    <source>
        <strain evidence="1">CCM 7472</strain>
    </source>
</reference>
<reference evidence="3" key="2">
    <citation type="journal article" date="2019" name="Int. J. Syst. Evol. Microbiol.">
        <title>The Global Catalogue of Microorganisms (GCM) 10K type strain sequencing project: providing services to taxonomists for standard genome sequencing and annotation.</title>
        <authorList>
            <consortium name="The Broad Institute Genomics Platform"/>
            <consortium name="The Broad Institute Genome Sequencing Center for Infectious Disease"/>
            <person name="Wu L."/>
            <person name="Ma J."/>
        </authorList>
    </citation>
    <scope>NUCLEOTIDE SEQUENCE [LARGE SCALE GENOMIC DNA]</scope>
    <source>
        <strain evidence="3">DT72</strain>
    </source>
</reference>
<dbReference type="RefSeq" id="WP_276282763.1">
    <property type="nucleotide sequence ID" value="NZ_CP119812.1"/>
</dbReference>
<proteinExistence type="predicted"/>
<name>A0ABD5WFX1_9EURY</name>